<organism evidence="2 3">
    <name type="scientific">Schinkia azotoformans MEV2011</name>
    <dbReference type="NCBI Taxonomy" id="1348973"/>
    <lineage>
        <taxon>Bacteria</taxon>
        <taxon>Bacillati</taxon>
        <taxon>Bacillota</taxon>
        <taxon>Bacilli</taxon>
        <taxon>Bacillales</taxon>
        <taxon>Bacillaceae</taxon>
        <taxon>Calidifontibacillus/Schinkia group</taxon>
        <taxon>Schinkia</taxon>
    </lineage>
</organism>
<reference evidence="2 3" key="1">
    <citation type="submission" date="2014-04" db="EMBL/GenBank/DDBJ databases">
        <title>Draft genome sequence of Bacillus azotoformans MEV2011, a (co-) denitrifying strain unable to grow in the presence of oxygen.</title>
        <authorList>
            <person name="Nielsen M."/>
            <person name="Schreiber L."/>
            <person name="Finster K."/>
            <person name="Schramm A."/>
        </authorList>
    </citation>
    <scope>NUCLEOTIDE SEQUENCE [LARGE SCALE GENOMIC DNA]</scope>
    <source>
        <strain evidence="2 3">MEV2011</strain>
    </source>
</reference>
<keyword evidence="1" id="KW-0472">Membrane</keyword>
<proteinExistence type="predicted"/>
<dbReference type="RefSeq" id="WP_035193017.1">
    <property type="nucleotide sequence ID" value="NZ_JJRY01000001.1"/>
</dbReference>
<evidence type="ECO:0000313" key="3">
    <source>
        <dbReference type="Proteomes" id="UP000027936"/>
    </source>
</evidence>
<evidence type="ECO:0000256" key="1">
    <source>
        <dbReference type="SAM" id="Phobius"/>
    </source>
</evidence>
<dbReference type="PIRSF" id="PIRSF036710">
    <property type="entry name" value="YphA_Bacsu"/>
    <property type="match status" value="1"/>
</dbReference>
<dbReference type="Proteomes" id="UP000027936">
    <property type="component" value="Unassembled WGS sequence"/>
</dbReference>
<dbReference type="EMBL" id="JJRY01000001">
    <property type="protein sequence ID" value="KEF40559.1"/>
    <property type="molecule type" value="Genomic_DNA"/>
</dbReference>
<feature type="transmembrane region" description="Helical" evidence="1">
    <location>
        <begin position="6"/>
        <end position="21"/>
    </location>
</feature>
<dbReference type="InterPro" id="IPR014617">
    <property type="entry name" value="YphA_Bacsu"/>
</dbReference>
<feature type="transmembrane region" description="Helical" evidence="1">
    <location>
        <begin position="52"/>
        <end position="69"/>
    </location>
</feature>
<feature type="transmembrane region" description="Helical" evidence="1">
    <location>
        <begin position="130"/>
        <end position="151"/>
    </location>
</feature>
<keyword evidence="1" id="KW-1133">Transmembrane helix</keyword>
<feature type="transmembrane region" description="Helical" evidence="1">
    <location>
        <begin position="101"/>
        <end position="123"/>
    </location>
</feature>
<dbReference type="PATRIC" id="fig|1348973.3.peg.571"/>
<feature type="transmembrane region" description="Helical" evidence="1">
    <location>
        <begin position="28"/>
        <end position="46"/>
    </location>
</feature>
<keyword evidence="1" id="KW-0812">Transmembrane</keyword>
<name>A0A072NS86_SCHAZ</name>
<accession>A0A072NS86</accession>
<comment type="caution">
    <text evidence="2">The sequence shown here is derived from an EMBL/GenBank/DDBJ whole genome shotgun (WGS) entry which is preliminary data.</text>
</comment>
<sequence length="200" mass="23500">MEGIYFYWFSWIGWVITTFFMKKGKVRTTLSFFILFMIIGGDITYHLTGYSIHAPFILLFFFSLVFIAKTKGFMQLYYLICSLIILIGYVCFHLFELFDPVWLIFDRKWMLSFVILYLILMLVKDPNHRLAVALMGICNGELLYSMILTKFFGGIEIGNFVFLDALAFNILFILIWNSFEKIVHAFEANIYKGKAGRVQR</sequence>
<feature type="transmembrane region" description="Helical" evidence="1">
    <location>
        <begin position="76"/>
        <end position="95"/>
    </location>
</feature>
<evidence type="ECO:0000313" key="2">
    <source>
        <dbReference type="EMBL" id="KEF40559.1"/>
    </source>
</evidence>
<dbReference type="OrthoDB" id="2965169at2"/>
<protein>
    <submittedName>
        <fullName evidence="2">Uncharacterized protein</fullName>
    </submittedName>
</protein>
<dbReference type="AlphaFoldDB" id="A0A072NS86"/>
<feature type="transmembrane region" description="Helical" evidence="1">
    <location>
        <begin position="157"/>
        <end position="176"/>
    </location>
</feature>
<gene>
    <name evidence="2" type="ORF">M670_00586</name>
</gene>
<dbReference type="Pfam" id="PF24124">
    <property type="entry name" value="YphA"/>
    <property type="match status" value="1"/>
</dbReference>